<gene>
    <name evidence="6" type="ORF">FB555_000848</name>
</gene>
<feature type="transmembrane region" description="Helical" evidence="5">
    <location>
        <begin position="143"/>
        <end position="161"/>
    </location>
</feature>
<dbReference type="EMBL" id="JACGWU010000001">
    <property type="protein sequence ID" value="MBA8828777.1"/>
    <property type="molecule type" value="Genomic_DNA"/>
</dbReference>
<dbReference type="Proteomes" id="UP000524237">
    <property type="component" value="Unassembled WGS sequence"/>
</dbReference>
<dbReference type="InterPro" id="IPR007269">
    <property type="entry name" value="ICMT_MeTrfase"/>
</dbReference>
<dbReference type="GO" id="GO:0032259">
    <property type="term" value="P:methylation"/>
    <property type="evidence" value="ECO:0007669"/>
    <property type="project" value="UniProtKB-KW"/>
</dbReference>
<evidence type="ECO:0000313" key="6">
    <source>
        <dbReference type="EMBL" id="MBA8828777.1"/>
    </source>
</evidence>
<dbReference type="GO" id="GO:0016020">
    <property type="term" value="C:membrane"/>
    <property type="evidence" value="ECO:0007669"/>
    <property type="project" value="UniProtKB-SubCell"/>
</dbReference>
<keyword evidence="4 5" id="KW-0472">Membrane</keyword>
<dbReference type="Pfam" id="PF04140">
    <property type="entry name" value="ICMT"/>
    <property type="match status" value="1"/>
</dbReference>
<sequence length="175" mass="19553">MSEILYFVLVLATGGERIAELIVSKRNASWSFARGGIEYGRRHFPPMVALHTGLLLACIGEVYLFNSPFIPLLGWPMLALVVASQGLRWWCIASLGPRWNTRVIVVNDLPLVTKGPYRWRWLRHPNYVAVVVEGFALPLVHSAWVTAIVFTVLNAILLMAVRIPCENRALSSADS</sequence>
<keyword evidence="2 5" id="KW-0812">Transmembrane</keyword>
<keyword evidence="7" id="KW-1185">Reference proteome</keyword>
<comment type="subcellular location">
    <subcellularLocation>
        <location evidence="1">Membrane</location>
        <topology evidence="1">Multi-pass membrane protein</topology>
    </subcellularLocation>
</comment>
<feature type="transmembrane region" description="Helical" evidence="5">
    <location>
        <begin position="43"/>
        <end position="65"/>
    </location>
</feature>
<dbReference type="GO" id="GO:0004671">
    <property type="term" value="F:protein C-terminal S-isoprenylcysteine carboxyl O-methyltransferase activity"/>
    <property type="evidence" value="ECO:0007669"/>
    <property type="project" value="InterPro"/>
</dbReference>
<evidence type="ECO:0000256" key="4">
    <source>
        <dbReference type="ARBA" id="ARBA00023136"/>
    </source>
</evidence>
<accession>A0A7W3JTA9</accession>
<proteinExistence type="predicted"/>
<evidence type="ECO:0000313" key="7">
    <source>
        <dbReference type="Proteomes" id="UP000524237"/>
    </source>
</evidence>
<comment type="caution">
    <text evidence="6">The sequence shown here is derived from an EMBL/GenBank/DDBJ whole genome shotgun (WGS) entry which is preliminary data.</text>
</comment>
<evidence type="ECO:0000256" key="1">
    <source>
        <dbReference type="ARBA" id="ARBA00004141"/>
    </source>
</evidence>
<evidence type="ECO:0000256" key="3">
    <source>
        <dbReference type="ARBA" id="ARBA00022989"/>
    </source>
</evidence>
<reference evidence="6 7" key="1">
    <citation type="submission" date="2020-07" db="EMBL/GenBank/DDBJ databases">
        <title>Sequencing the genomes of 1000 actinobacteria strains.</title>
        <authorList>
            <person name="Klenk H.-P."/>
        </authorList>
    </citation>
    <scope>NUCLEOTIDE SEQUENCE [LARGE SCALE GENOMIC DNA]</scope>
    <source>
        <strain evidence="6 7">DSM 23737</strain>
    </source>
</reference>
<keyword evidence="3 5" id="KW-1133">Transmembrane helix</keyword>
<evidence type="ECO:0000256" key="2">
    <source>
        <dbReference type="ARBA" id="ARBA00022692"/>
    </source>
</evidence>
<dbReference type="Gene3D" id="1.20.120.1630">
    <property type="match status" value="1"/>
</dbReference>
<protein>
    <submittedName>
        <fullName evidence="6">Methyltransferase</fullName>
    </submittedName>
</protein>
<keyword evidence="6" id="KW-0808">Transferase</keyword>
<keyword evidence="6" id="KW-0489">Methyltransferase</keyword>
<name>A0A7W3JTA9_9MICO</name>
<organism evidence="6 7">
    <name type="scientific">Alpinimonas psychrophila</name>
    <dbReference type="NCBI Taxonomy" id="748908"/>
    <lineage>
        <taxon>Bacteria</taxon>
        <taxon>Bacillati</taxon>
        <taxon>Actinomycetota</taxon>
        <taxon>Actinomycetes</taxon>
        <taxon>Micrococcales</taxon>
        <taxon>Microbacteriaceae</taxon>
        <taxon>Alpinimonas</taxon>
    </lineage>
</organism>
<dbReference type="RefSeq" id="WP_182484147.1">
    <property type="nucleotide sequence ID" value="NZ_JACGWU010000001.1"/>
</dbReference>
<dbReference type="AlphaFoldDB" id="A0A7W3JTA9"/>
<evidence type="ECO:0000256" key="5">
    <source>
        <dbReference type="SAM" id="Phobius"/>
    </source>
</evidence>